<evidence type="ECO:0000313" key="1">
    <source>
        <dbReference type="EMBL" id="MFC5718685.1"/>
    </source>
</evidence>
<sequence>MAEVDFESARTALIRLKEAGHHIGPYLMSGAQRATWWLLPLRTGYRVAGVAGVTVRFAGWELLAPAPGRYVNDRTWILPDTSSAQRRVLTAADDLRNALERRSTPCR</sequence>
<keyword evidence="2" id="KW-1185">Reference proteome</keyword>
<name>A0ABW0YQ52_9ACTN</name>
<dbReference type="Proteomes" id="UP001596083">
    <property type="component" value="Unassembled WGS sequence"/>
</dbReference>
<dbReference type="EMBL" id="JBHSPB010000001">
    <property type="protein sequence ID" value="MFC5718685.1"/>
    <property type="molecule type" value="Genomic_DNA"/>
</dbReference>
<dbReference type="RefSeq" id="WP_390313650.1">
    <property type="nucleotide sequence ID" value="NZ_JBHSPB010000001.1"/>
</dbReference>
<accession>A0ABW0YQ52</accession>
<comment type="caution">
    <text evidence="1">The sequence shown here is derived from an EMBL/GenBank/DDBJ whole genome shotgun (WGS) entry which is preliminary data.</text>
</comment>
<reference evidence="2" key="1">
    <citation type="journal article" date="2019" name="Int. J. Syst. Evol. Microbiol.">
        <title>The Global Catalogue of Microorganisms (GCM) 10K type strain sequencing project: providing services to taxonomists for standard genome sequencing and annotation.</title>
        <authorList>
            <consortium name="The Broad Institute Genomics Platform"/>
            <consortium name="The Broad Institute Genome Sequencing Center for Infectious Disease"/>
            <person name="Wu L."/>
            <person name="Ma J."/>
        </authorList>
    </citation>
    <scope>NUCLEOTIDE SEQUENCE [LARGE SCALE GENOMIC DNA]</scope>
    <source>
        <strain evidence="2">CGMCC 4.7304</strain>
    </source>
</reference>
<proteinExistence type="predicted"/>
<organism evidence="1 2">
    <name type="scientific">Streptomyces gamaensis</name>
    <dbReference type="NCBI Taxonomy" id="1763542"/>
    <lineage>
        <taxon>Bacteria</taxon>
        <taxon>Bacillati</taxon>
        <taxon>Actinomycetota</taxon>
        <taxon>Actinomycetes</taxon>
        <taxon>Kitasatosporales</taxon>
        <taxon>Streptomycetaceae</taxon>
        <taxon>Streptomyces</taxon>
    </lineage>
</organism>
<protein>
    <submittedName>
        <fullName evidence="1">Uncharacterized protein</fullName>
    </submittedName>
</protein>
<gene>
    <name evidence="1" type="ORF">ACFP1Z_00635</name>
</gene>
<evidence type="ECO:0000313" key="2">
    <source>
        <dbReference type="Proteomes" id="UP001596083"/>
    </source>
</evidence>